<dbReference type="PANTHER" id="PTHR36723:SF1">
    <property type="entry name" value="F22C12.19"/>
    <property type="match status" value="1"/>
</dbReference>
<keyword evidence="3" id="KW-1185">Reference proteome</keyword>
<dbReference type="OrthoDB" id="755659at2759"/>
<feature type="region of interest" description="Disordered" evidence="1">
    <location>
        <begin position="14"/>
        <end position="45"/>
    </location>
</feature>
<evidence type="ECO:0000313" key="3">
    <source>
        <dbReference type="Proteomes" id="UP000797356"/>
    </source>
</evidence>
<dbReference type="PANTHER" id="PTHR36723">
    <property type="entry name" value="F22C12.19"/>
    <property type="match status" value="1"/>
</dbReference>
<feature type="region of interest" description="Disordered" evidence="1">
    <location>
        <begin position="686"/>
        <end position="728"/>
    </location>
</feature>
<name>A0A8K0I3X6_COCNU</name>
<proteinExistence type="predicted"/>
<dbReference type="AlphaFoldDB" id="A0A8K0I3X6"/>
<sequence length="841" mass="92752">MPILSLAKLEGRSLNKKSAKRPNTFSCSKRPRIDQRENSLTNSGIDDHNIISRRIGSDSIQCTSADKSRVVKQKRGQDGKRMDKKSFRGGLRSKYDCFTTKAGLTNCDSASGGNNILDSEHQHSISECSSVSRHKKSDRELCLNENMPPSCKCEGNGKKHHLGEADMPILSLAKLEGRSLNKKSAKRPNTFSCSKRPRIDQRENSLTNSGIDDHNIISRRIGSDSIQCTSADKSRVVKQKRGQDGKRMDKKSFRGGLRSKYDCFTTKAGLTNCDSASGGNNILGMYGLKSDLRDVTKHMDDLSLNELLDGNYKYPNICPEKGKRASNVHENILISVRKAGSILPLRGAVDNNGNGKAVINLLNRNCSLLNLSECDNKDKGIDELVSCSKPKDILKRLTLPAAQDLDALLLDLNMTMVPLQYTMHMTTFCHASLPPFPWSFCHTGACKPSVDVGKLSSTKSTSQGKWVRIGSNSTSLGDDQSCFSEMELKSFNHSEDTIIQHKINDLLQDVNTLATSVRPLSNCPSSTLCNMSVSSEAHGSNDVDLKKDPGVFGPFISKRLNLTEEHVDASDCHLEFDHKDSMFLRTSESEDHLSLKGLEPNLVDPSHSTLQFEDSEVTHKAQHTVGRHGYSENCSCHSCKCTSSGCDQNSRYFPTPKISKPGYSRMVLLAAEILCEMGHCSNAIKTRSHDGGRIKWPKTSSQKTMKARKSTSSTDKTESSFLTGRHDDPVRSTSVPFVNHKLMSEKKSDFIHMNHTGRGPVRWSAPVDGVASPIKLERDVIISTRALHGNAIRPPSLMSSPARGEKGCDNQQKLRKSTVTSSVTFGGSCIKDWNKGRTKRV</sequence>
<comment type="caution">
    <text evidence="2">The sequence shown here is derived from an EMBL/GenBank/DDBJ whole genome shotgun (WGS) entry which is preliminary data.</text>
</comment>
<dbReference type="EMBL" id="CM017874">
    <property type="protein sequence ID" value="KAG1335119.1"/>
    <property type="molecule type" value="Genomic_DNA"/>
</dbReference>
<gene>
    <name evidence="2" type="ORF">COCNU_03G012380</name>
</gene>
<reference evidence="2" key="1">
    <citation type="journal article" date="2017" name="Gigascience">
        <title>The genome draft of coconut (Cocos nucifera).</title>
        <authorList>
            <person name="Xiao Y."/>
            <person name="Xu P."/>
            <person name="Fan H."/>
            <person name="Baudouin L."/>
            <person name="Xia W."/>
            <person name="Bocs S."/>
            <person name="Xu J."/>
            <person name="Li Q."/>
            <person name="Guo A."/>
            <person name="Zhou L."/>
            <person name="Li J."/>
            <person name="Wu Y."/>
            <person name="Ma Z."/>
            <person name="Armero A."/>
            <person name="Issali A.E."/>
            <person name="Liu N."/>
            <person name="Peng M."/>
            <person name="Yang Y."/>
        </authorList>
    </citation>
    <scope>NUCLEOTIDE SEQUENCE</scope>
    <source>
        <tissue evidence="2">Spear leaf of Hainan Tall coconut</tissue>
    </source>
</reference>
<dbReference type="Proteomes" id="UP000797356">
    <property type="component" value="Chromosome 3"/>
</dbReference>
<reference evidence="2" key="2">
    <citation type="submission" date="2019-07" db="EMBL/GenBank/DDBJ databases">
        <authorList>
            <person name="Yang Y."/>
            <person name="Bocs S."/>
            <person name="Baudouin L."/>
        </authorList>
    </citation>
    <scope>NUCLEOTIDE SEQUENCE</scope>
    <source>
        <tissue evidence="2">Spear leaf of Hainan Tall coconut</tissue>
    </source>
</reference>
<feature type="compositionally biased region" description="Basic and acidic residues" evidence="1">
    <location>
        <begin position="241"/>
        <end position="251"/>
    </location>
</feature>
<feature type="region of interest" description="Disordered" evidence="1">
    <location>
        <begin position="230"/>
        <end position="251"/>
    </location>
</feature>
<evidence type="ECO:0000313" key="2">
    <source>
        <dbReference type="EMBL" id="KAG1335119.1"/>
    </source>
</evidence>
<protein>
    <submittedName>
        <fullName evidence="2">Uncharacterized protein</fullName>
    </submittedName>
</protein>
<organism evidence="2 3">
    <name type="scientific">Cocos nucifera</name>
    <name type="common">Coconut palm</name>
    <dbReference type="NCBI Taxonomy" id="13894"/>
    <lineage>
        <taxon>Eukaryota</taxon>
        <taxon>Viridiplantae</taxon>
        <taxon>Streptophyta</taxon>
        <taxon>Embryophyta</taxon>
        <taxon>Tracheophyta</taxon>
        <taxon>Spermatophyta</taxon>
        <taxon>Magnoliopsida</taxon>
        <taxon>Liliopsida</taxon>
        <taxon>Arecaceae</taxon>
        <taxon>Arecoideae</taxon>
        <taxon>Cocoseae</taxon>
        <taxon>Attaleinae</taxon>
        <taxon>Cocos</taxon>
    </lineage>
</organism>
<accession>A0A8K0I3X6</accession>
<evidence type="ECO:0000256" key="1">
    <source>
        <dbReference type="SAM" id="MobiDB-lite"/>
    </source>
</evidence>